<feature type="compositionally biased region" description="Basic and acidic residues" evidence="4">
    <location>
        <begin position="309"/>
        <end position="332"/>
    </location>
</feature>
<evidence type="ECO:0000256" key="4">
    <source>
        <dbReference type="SAM" id="MobiDB-lite"/>
    </source>
</evidence>
<keyword evidence="7" id="KW-1185">Reference proteome</keyword>
<dbReference type="GO" id="GO:0005634">
    <property type="term" value="C:nucleus"/>
    <property type="evidence" value="ECO:0007669"/>
    <property type="project" value="UniProtKB-SubCell"/>
</dbReference>
<feature type="compositionally biased region" description="Basic residues" evidence="4">
    <location>
        <begin position="174"/>
        <end position="187"/>
    </location>
</feature>
<accession>A0A6A5QJI4</accession>
<evidence type="ECO:0000313" key="6">
    <source>
        <dbReference type="EMBL" id="KAF1914846.1"/>
    </source>
</evidence>
<dbReference type="CDD" id="cd00024">
    <property type="entry name" value="CD_CSD"/>
    <property type="match status" value="1"/>
</dbReference>
<dbReference type="EMBL" id="ML979137">
    <property type="protein sequence ID" value="KAF1914846.1"/>
    <property type="molecule type" value="Genomic_DNA"/>
</dbReference>
<comment type="subcellular location">
    <subcellularLocation>
        <location evidence="1">Nucleus</location>
    </subcellularLocation>
</comment>
<dbReference type="Pfam" id="PF00385">
    <property type="entry name" value="Chromo"/>
    <property type="match status" value="1"/>
</dbReference>
<gene>
    <name evidence="6" type="ORF">BDU57DRAFT_540717</name>
</gene>
<dbReference type="Proteomes" id="UP000800096">
    <property type="component" value="Unassembled WGS sequence"/>
</dbReference>
<feature type="region of interest" description="Disordered" evidence="4">
    <location>
        <begin position="277"/>
        <end position="438"/>
    </location>
</feature>
<evidence type="ECO:0000313" key="7">
    <source>
        <dbReference type="Proteomes" id="UP000800096"/>
    </source>
</evidence>
<evidence type="ECO:0000256" key="2">
    <source>
        <dbReference type="ARBA" id="ARBA00011353"/>
    </source>
</evidence>
<keyword evidence="3" id="KW-0539">Nucleus</keyword>
<feature type="region of interest" description="Disordered" evidence="4">
    <location>
        <begin position="154"/>
        <end position="190"/>
    </location>
</feature>
<proteinExistence type="predicted"/>
<dbReference type="AlphaFoldDB" id="A0A6A5QJI4"/>
<dbReference type="SMART" id="SM00298">
    <property type="entry name" value="CHROMO"/>
    <property type="match status" value="1"/>
</dbReference>
<dbReference type="InterPro" id="IPR016197">
    <property type="entry name" value="Chromo-like_dom_sf"/>
</dbReference>
<dbReference type="OrthoDB" id="433924at2759"/>
<feature type="compositionally biased region" description="Polar residues" evidence="4">
    <location>
        <begin position="397"/>
        <end position="406"/>
    </location>
</feature>
<dbReference type="GO" id="GO:0006338">
    <property type="term" value="P:chromatin remodeling"/>
    <property type="evidence" value="ECO:0007669"/>
    <property type="project" value="UniProtKB-ARBA"/>
</dbReference>
<dbReference type="SUPFAM" id="SSF54160">
    <property type="entry name" value="Chromo domain-like"/>
    <property type="match status" value="1"/>
</dbReference>
<dbReference type="InterPro" id="IPR000953">
    <property type="entry name" value="Chromo/chromo_shadow_dom"/>
</dbReference>
<feature type="compositionally biased region" description="Acidic residues" evidence="4">
    <location>
        <begin position="279"/>
        <end position="295"/>
    </location>
</feature>
<dbReference type="InterPro" id="IPR023780">
    <property type="entry name" value="Chromo_domain"/>
</dbReference>
<comment type="subunit">
    <text evidence="2">Component of the NuA4 histone acetyltransferase complex.</text>
</comment>
<dbReference type="InterPro" id="IPR051219">
    <property type="entry name" value="Heterochromatin_chromo-domain"/>
</dbReference>
<evidence type="ECO:0000256" key="3">
    <source>
        <dbReference type="ARBA" id="ARBA00023242"/>
    </source>
</evidence>
<dbReference type="PROSITE" id="PS50013">
    <property type="entry name" value="CHROMO_2"/>
    <property type="match status" value="1"/>
</dbReference>
<protein>
    <recommendedName>
        <fullName evidence="5">Chromo domain-containing protein</fullName>
    </recommendedName>
</protein>
<feature type="domain" description="Chromo" evidence="5">
    <location>
        <begin position="441"/>
        <end position="499"/>
    </location>
</feature>
<evidence type="ECO:0000256" key="1">
    <source>
        <dbReference type="ARBA" id="ARBA00004123"/>
    </source>
</evidence>
<dbReference type="PANTHER" id="PTHR22812">
    <property type="entry name" value="CHROMOBOX PROTEIN"/>
    <property type="match status" value="1"/>
</dbReference>
<organism evidence="6 7">
    <name type="scientific">Ampelomyces quisqualis</name>
    <name type="common">Powdery mildew agent</name>
    <dbReference type="NCBI Taxonomy" id="50730"/>
    <lineage>
        <taxon>Eukaryota</taxon>
        <taxon>Fungi</taxon>
        <taxon>Dikarya</taxon>
        <taxon>Ascomycota</taxon>
        <taxon>Pezizomycotina</taxon>
        <taxon>Dothideomycetes</taxon>
        <taxon>Pleosporomycetidae</taxon>
        <taxon>Pleosporales</taxon>
        <taxon>Pleosporineae</taxon>
        <taxon>Phaeosphaeriaceae</taxon>
        <taxon>Ampelomyces</taxon>
    </lineage>
</organism>
<name>A0A6A5QJI4_AMPQU</name>
<sequence length="501" mass="56623">MSVRGPRGGRGRRKATTWEWHNNYVPGPEVYNQLWHLRREPVIVTPFLPTKCPVNAQSRIIDRRQTEGVIQRNFYVVEVKHSQTRDISSSTVESNQQGTKETLHVDLSRILDYVSPDELERFENGQFRIEAEAEAVAVRAHAEELAQKRLQKNARAAATGHGHGIQDTGEARLRGRSRGRGRGRGRGSWRGTSTLVERGRLLSEHAQEELELVEHEEDIPGDEEAMNLAIAETDSEVEDDLVRSSPVIARSAFVANSALPVSPILLHQPSSINRHTLPDEVEESSEVESDIELEDADNRSTSSVAMQLRIEHNTREHSDISSEGEDLHNEAKYKRRRTQSTTSDLPASFAKAALVDSHHSDSMPRRVSPVPETSRDTESSDSDNYDASDQHRPMQIPPTNGSLQNHSTEDMESTCDQAYTPDAETRHEQAGEGEEQDADEYVVENIIEHYREAGTNFFLVKWQGFDESYDWLPEEALEGAAELVAEYKHRVRKREGKKKMK</sequence>
<dbReference type="Gene3D" id="2.40.50.40">
    <property type="match status" value="1"/>
</dbReference>
<evidence type="ECO:0000259" key="5">
    <source>
        <dbReference type="PROSITE" id="PS50013"/>
    </source>
</evidence>
<reference evidence="6" key="1">
    <citation type="journal article" date="2020" name="Stud. Mycol.">
        <title>101 Dothideomycetes genomes: a test case for predicting lifestyles and emergence of pathogens.</title>
        <authorList>
            <person name="Haridas S."/>
            <person name="Albert R."/>
            <person name="Binder M."/>
            <person name="Bloem J."/>
            <person name="Labutti K."/>
            <person name="Salamov A."/>
            <person name="Andreopoulos B."/>
            <person name="Baker S."/>
            <person name="Barry K."/>
            <person name="Bills G."/>
            <person name="Bluhm B."/>
            <person name="Cannon C."/>
            <person name="Castanera R."/>
            <person name="Culley D."/>
            <person name="Daum C."/>
            <person name="Ezra D."/>
            <person name="Gonzalez J."/>
            <person name="Henrissat B."/>
            <person name="Kuo A."/>
            <person name="Liang C."/>
            <person name="Lipzen A."/>
            <person name="Lutzoni F."/>
            <person name="Magnuson J."/>
            <person name="Mondo S."/>
            <person name="Nolan M."/>
            <person name="Ohm R."/>
            <person name="Pangilinan J."/>
            <person name="Park H.-J."/>
            <person name="Ramirez L."/>
            <person name="Alfaro M."/>
            <person name="Sun H."/>
            <person name="Tritt A."/>
            <person name="Yoshinaga Y."/>
            <person name="Zwiers L.-H."/>
            <person name="Turgeon B."/>
            <person name="Goodwin S."/>
            <person name="Spatafora J."/>
            <person name="Crous P."/>
            <person name="Grigoriev I."/>
        </authorList>
    </citation>
    <scope>NUCLEOTIDE SEQUENCE</scope>
    <source>
        <strain evidence="6">HMLAC05119</strain>
    </source>
</reference>